<feature type="compositionally biased region" description="Low complexity" evidence="1">
    <location>
        <begin position="18"/>
        <end position="28"/>
    </location>
</feature>
<protein>
    <submittedName>
        <fullName evidence="4">F-box domain-containing protein</fullName>
    </submittedName>
</protein>
<organism evidence="3 4">
    <name type="scientific">Caenorhabditis tropicalis</name>
    <dbReference type="NCBI Taxonomy" id="1561998"/>
    <lineage>
        <taxon>Eukaryota</taxon>
        <taxon>Metazoa</taxon>
        <taxon>Ecdysozoa</taxon>
        <taxon>Nematoda</taxon>
        <taxon>Chromadorea</taxon>
        <taxon>Rhabditida</taxon>
        <taxon>Rhabditina</taxon>
        <taxon>Rhabditomorpha</taxon>
        <taxon>Rhabditoidea</taxon>
        <taxon>Rhabditidae</taxon>
        <taxon>Peloderinae</taxon>
        <taxon>Caenorhabditis</taxon>
    </lineage>
</organism>
<name>A0A1I7T7W1_9PELO</name>
<dbReference type="eggNOG" id="ENOG502TJVQ">
    <property type="taxonomic scope" value="Eukaryota"/>
</dbReference>
<sequence>MVILEVSKATKDGFSGHSTETTKTTSPRRTQKRIRSQGSRRRWRTADTMNSRENLDNSLELLHPFSLIHPSSKMRHFPLLDLPLVSKEHVLAMMDPYEWINFSLASRKAYSAVKTFLKNKSFLTVIISTEAEPYIVITGKHESWNFEWTQTLSMVGYKTNRTGDRKVNTLYKYSENPIESLKLDFGYMREIIAIELVYVTFDMKSFPNQNKSITNWLRFHPTCRIEITSSNEQCDDDLKYAMENLVVTDSMWLRCVDFSQDFQMELPRTPRIRIDKSSFISFEQLLKLENQSISLFRPRLSAEDINGFVRNWMSCRTHLHLKTFDIDLSNFESMNIIMDVPHEETNDSHIANSFDESFQCRCGVREGFDIKRSDGKLARVAVGQLNGGFRFYMITY</sequence>
<proteinExistence type="predicted"/>
<feature type="region of interest" description="Disordered" evidence="1">
    <location>
        <begin position="1"/>
        <end position="49"/>
    </location>
</feature>
<evidence type="ECO:0000313" key="4">
    <source>
        <dbReference type="WBParaSite" id="Csp11.Scaffold535.g3273.t1"/>
    </source>
</evidence>
<keyword evidence="3" id="KW-1185">Reference proteome</keyword>
<feature type="compositionally biased region" description="Basic residues" evidence="1">
    <location>
        <begin position="29"/>
        <end position="43"/>
    </location>
</feature>
<feature type="domain" description="F-box" evidence="2">
    <location>
        <begin position="76"/>
        <end position="125"/>
    </location>
</feature>
<dbReference type="InterPro" id="IPR001810">
    <property type="entry name" value="F-box_dom"/>
</dbReference>
<evidence type="ECO:0000256" key="1">
    <source>
        <dbReference type="SAM" id="MobiDB-lite"/>
    </source>
</evidence>
<dbReference type="Pfam" id="PF07735">
    <property type="entry name" value="FBA_2"/>
    <property type="match status" value="1"/>
</dbReference>
<dbReference type="Pfam" id="PF00646">
    <property type="entry name" value="F-box"/>
    <property type="match status" value="1"/>
</dbReference>
<dbReference type="PROSITE" id="PS50181">
    <property type="entry name" value="FBOX"/>
    <property type="match status" value="1"/>
</dbReference>
<accession>A0A1I7T7W1</accession>
<dbReference type="Proteomes" id="UP000095282">
    <property type="component" value="Unplaced"/>
</dbReference>
<dbReference type="PANTHER" id="PTHR21503">
    <property type="entry name" value="F-BOX-CONTAINING HYPOTHETICAL PROTEIN C.ELEGANS"/>
    <property type="match status" value="1"/>
</dbReference>
<reference evidence="4" key="1">
    <citation type="submission" date="2016-11" db="UniProtKB">
        <authorList>
            <consortium name="WormBaseParasite"/>
        </authorList>
    </citation>
    <scope>IDENTIFICATION</scope>
</reference>
<dbReference type="InterPro" id="IPR012885">
    <property type="entry name" value="F-box_Sdz-33"/>
</dbReference>
<evidence type="ECO:0000259" key="2">
    <source>
        <dbReference type="PROSITE" id="PS50181"/>
    </source>
</evidence>
<evidence type="ECO:0000313" key="3">
    <source>
        <dbReference type="Proteomes" id="UP000095282"/>
    </source>
</evidence>
<dbReference type="WBParaSite" id="Csp11.Scaffold535.g3273.t1">
    <property type="protein sequence ID" value="Csp11.Scaffold535.g3273.t1"/>
    <property type="gene ID" value="Csp11.Scaffold535.g3273"/>
</dbReference>
<dbReference type="AlphaFoldDB" id="A0A1I7T7W1"/>